<evidence type="ECO:0000313" key="2">
    <source>
        <dbReference type="Proteomes" id="UP000823388"/>
    </source>
</evidence>
<name>A0A8T0PFP7_PANVG</name>
<sequence length="198" mass="22447">MQSSASDGSDHCPLLLGLNDVQPAKARFHFEEFWPTLDGFQEAVETAWSSVQATSCPFDTLAKKFQATVRSLQSWSQKKVGHVNSQLELAREILHQLEIAQDNQNLSTMELWLRNKLKPYSLALSSLQRTIARCRSRITWLSEGDANSALFHSFARHRKRKNVISKLLTDDGLLLTKHEEKENNVFSFYNSLLGGSPD</sequence>
<dbReference type="Proteomes" id="UP000823388">
    <property type="component" value="Chromosome 8K"/>
</dbReference>
<reference evidence="1" key="1">
    <citation type="submission" date="2020-05" db="EMBL/GenBank/DDBJ databases">
        <title>WGS assembly of Panicum virgatum.</title>
        <authorList>
            <person name="Lovell J.T."/>
            <person name="Jenkins J."/>
            <person name="Shu S."/>
            <person name="Juenger T.E."/>
            <person name="Schmutz J."/>
        </authorList>
    </citation>
    <scope>NUCLEOTIDE SEQUENCE</scope>
    <source>
        <strain evidence="1">AP13</strain>
    </source>
</reference>
<protein>
    <submittedName>
        <fullName evidence="1">Uncharacterized protein</fullName>
    </submittedName>
</protein>
<keyword evidence="2" id="KW-1185">Reference proteome</keyword>
<organism evidence="1 2">
    <name type="scientific">Panicum virgatum</name>
    <name type="common">Blackwell switchgrass</name>
    <dbReference type="NCBI Taxonomy" id="38727"/>
    <lineage>
        <taxon>Eukaryota</taxon>
        <taxon>Viridiplantae</taxon>
        <taxon>Streptophyta</taxon>
        <taxon>Embryophyta</taxon>
        <taxon>Tracheophyta</taxon>
        <taxon>Spermatophyta</taxon>
        <taxon>Magnoliopsida</taxon>
        <taxon>Liliopsida</taxon>
        <taxon>Poales</taxon>
        <taxon>Poaceae</taxon>
        <taxon>PACMAD clade</taxon>
        <taxon>Panicoideae</taxon>
        <taxon>Panicodae</taxon>
        <taxon>Paniceae</taxon>
        <taxon>Panicinae</taxon>
        <taxon>Panicum</taxon>
        <taxon>Panicum sect. Hiantes</taxon>
    </lineage>
</organism>
<evidence type="ECO:0000313" key="1">
    <source>
        <dbReference type="EMBL" id="KAG2561097.1"/>
    </source>
</evidence>
<dbReference type="EMBL" id="CM029051">
    <property type="protein sequence ID" value="KAG2561097.1"/>
    <property type="molecule type" value="Genomic_DNA"/>
</dbReference>
<dbReference type="AlphaFoldDB" id="A0A8T0PFP7"/>
<proteinExistence type="predicted"/>
<accession>A0A8T0PFP7</accession>
<gene>
    <name evidence="1" type="ORF">PVAP13_8KG349902</name>
</gene>
<comment type="caution">
    <text evidence="1">The sequence shown here is derived from an EMBL/GenBank/DDBJ whole genome shotgun (WGS) entry which is preliminary data.</text>
</comment>